<dbReference type="RefSeq" id="WP_307624546.1">
    <property type="nucleotide sequence ID" value="NZ_JAUSZS010000002.1"/>
</dbReference>
<evidence type="ECO:0000313" key="2">
    <source>
        <dbReference type="Proteomes" id="UP001223072"/>
    </source>
</evidence>
<proteinExistence type="predicted"/>
<dbReference type="Proteomes" id="UP001223072">
    <property type="component" value="Unassembled WGS sequence"/>
</dbReference>
<sequence length="231" mass="25538">MAFGRSSKAKAVEEPPVEQVRWESAHKFVIGSLERPKSPKRTRSAWGKPAVRVPQGGKDYPVLAPCAFLGSSSVEHLPSRPELTLYQDPDAQHLLCYVEEGREVNGELHYSVRDAQGEVIGTLRRIPPKRPFKHTWCIEQPGQPEIVGRNEWASGGAGQVATRVAMRAAFEVVDGLFHAGTDDGAKTKPRTLEWRAGDEVVMTSEGSAQVQIQKNWVDRRLAFAFALVGDQ</sequence>
<accession>A0ABU0RE29</accession>
<evidence type="ECO:0000313" key="1">
    <source>
        <dbReference type="EMBL" id="MDQ0930246.1"/>
    </source>
</evidence>
<comment type="caution">
    <text evidence="1">The sequence shown here is derived from an EMBL/GenBank/DDBJ whole genome shotgun (WGS) entry which is preliminary data.</text>
</comment>
<gene>
    <name evidence="1" type="ORF">QFZ49_000153</name>
</gene>
<keyword evidence="2" id="KW-1185">Reference proteome</keyword>
<protein>
    <submittedName>
        <fullName evidence="1">Uncharacterized protein</fullName>
    </submittedName>
</protein>
<name>A0ABU0RE29_9ACTN</name>
<dbReference type="EMBL" id="JAUSZS010000002">
    <property type="protein sequence ID" value="MDQ0930246.1"/>
    <property type="molecule type" value="Genomic_DNA"/>
</dbReference>
<organism evidence="1 2">
    <name type="scientific">Streptomyces turgidiscabies</name>
    <dbReference type="NCBI Taxonomy" id="85558"/>
    <lineage>
        <taxon>Bacteria</taxon>
        <taxon>Bacillati</taxon>
        <taxon>Actinomycetota</taxon>
        <taxon>Actinomycetes</taxon>
        <taxon>Kitasatosporales</taxon>
        <taxon>Streptomycetaceae</taxon>
        <taxon>Streptomyces</taxon>
    </lineage>
</organism>
<reference evidence="1 2" key="1">
    <citation type="submission" date="2023-07" db="EMBL/GenBank/DDBJ databases">
        <title>Comparative genomics of wheat-associated soil bacteria to identify genetic determinants of phenazine resistance.</title>
        <authorList>
            <person name="Mouncey N."/>
        </authorList>
    </citation>
    <scope>NUCLEOTIDE SEQUENCE [LARGE SCALE GENOMIC DNA]</scope>
    <source>
        <strain evidence="1 2">W2I16</strain>
    </source>
</reference>